<proteinExistence type="predicted"/>
<feature type="region of interest" description="Disordered" evidence="1">
    <location>
        <begin position="182"/>
        <end position="207"/>
    </location>
</feature>
<organism evidence="2 3">
    <name type="scientific">Plasmodium cynomolgi (strain B)</name>
    <dbReference type="NCBI Taxonomy" id="1120755"/>
    <lineage>
        <taxon>Eukaryota</taxon>
        <taxon>Sar</taxon>
        <taxon>Alveolata</taxon>
        <taxon>Apicomplexa</taxon>
        <taxon>Aconoidasida</taxon>
        <taxon>Haemosporida</taxon>
        <taxon>Plasmodiidae</taxon>
        <taxon>Plasmodium</taxon>
        <taxon>Plasmodium (Plasmodium)</taxon>
    </lineage>
</organism>
<evidence type="ECO:0000313" key="2">
    <source>
        <dbReference type="EMBL" id="GAB64978.1"/>
    </source>
</evidence>
<feature type="compositionally biased region" description="Basic and acidic residues" evidence="1">
    <location>
        <begin position="439"/>
        <end position="462"/>
    </location>
</feature>
<dbReference type="OMA" id="YTNFLMN"/>
<feature type="region of interest" description="Disordered" evidence="1">
    <location>
        <begin position="412"/>
        <end position="463"/>
    </location>
</feature>
<feature type="region of interest" description="Disordered" evidence="1">
    <location>
        <begin position="1"/>
        <end position="45"/>
    </location>
</feature>
<reference evidence="2 3" key="1">
    <citation type="journal article" date="2012" name="Nat. Genet.">
        <title>Plasmodium cynomolgi genome sequences provide insight into Plasmodium vivax and the monkey malaria clade.</title>
        <authorList>
            <person name="Tachibana S."/>
            <person name="Sullivan S.A."/>
            <person name="Kawai S."/>
            <person name="Nakamura S."/>
            <person name="Kim H.R."/>
            <person name="Goto N."/>
            <person name="Arisue N."/>
            <person name="Palacpac N.M.Q."/>
            <person name="Honma H."/>
            <person name="Yagi M."/>
            <person name="Tougan T."/>
            <person name="Katakai Y."/>
            <person name="Kaneko O."/>
            <person name="Mita T."/>
            <person name="Kita K."/>
            <person name="Yasutomi Y."/>
            <person name="Sutton P.L."/>
            <person name="Shakhbatyan R."/>
            <person name="Horii T."/>
            <person name="Yasunaga T."/>
            <person name="Barnwell J.W."/>
            <person name="Escalante A.A."/>
            <person name="Carlton J.M."/>
            <person name="Tanabe K."/>
        </authorList>
    </citation>
    <scope>NUCLEOTIDE SEQUENCE [LARGE SCALE GENOMIC DNA]</scope>
    <source>
        <strain evidence="2 3">B</strain>
    </source>
</reference>
<dbReference type="GeneID" id="14695816"/>
<dbReference type="eggNOG" id="ENOG502S7D3">
    <property type="taxonomic scope" value="Eukaryota"/>
</dbReference>
<accession>K6UIG4</accession>
<dbReference type="RefSeq" id="XP_004225379.1">
    <property type="nucleotide sequence ID" value="XM_004225331.1"/>
</dbReference>
<keyword evidence="3" id="KW-1185">Reference proteome</keyword>
<feature type="compositionally biased region" description="Polar residues" evidence="1">
    <location>
        <begin position="9"/>
        <end position="45"/>
    </location>
</feature>
<name>K6UIG4_PLACD</name>
<dbReference type="OrthoDB" id="387541at2759"/>
<feature type="compositionally biased region" description="Polar residues" evidence="1">
    <location>
        <begin position="415"/>
        <end position="425"/>
    </location>
</feature>
<gene>
    <name evidence="2" type="ORF">PCYB_041800</name>
</gene>
<evidence type="ECO:0000313" key="3">
    <source>
        <dbReference type="Proteomes" id="UP000006319"/>
    </source>
</evidence>
<dbReference type="PhylomeDB" id="K6UIG4"/>
<dbReference type="EMBL" id="DF157096">
    <property type="protein sequence ID" value="GAB64978.1"/>
    <property type="molecule type" value="Genomic_DNA"/>
</dbReference>
<dbReference type="AlphaFoldDB" id="K6UIG4"/>
<dbReference type="Proteomes" id="UP000006319">
    <property type="component" value="Chromosome 4"/>
</dbReference>
<evidence type="ECO:0000256" key="1">
    <source>
        <dbReference type="SAM" id="MobiDB-lite"/>
    </source>
</evidence>
<sequence length="1045" mass="112597">MQGVDGMSGFSSTNGFGNPSGFSTVNNFDSMENQPGMTHTSSELSAINSRSDLSRANNYHTLSGNNTYDNYRMGDYATDRSIMQNYNGMQQGYTPSGNYLEGQNANRATSPHNLNNNLVNQGISYPGNNNTQNSSYLKGNMRSSVKSTIKSSLNILSKSSNETLKKEEQVGYIPKGSAAYSIGGTVRGGRSGEIRGDLQGGQSRNLPPNEYSYGGPPFLNHQYSGGEDKLALQGSKGAQNDHSSSVRNSQMVDPSLAYGGNRGAFFYESQYSDQSSAWGGDYNAGPVYERSDFKGGSAFGVSGAGGVGGAGGIGGVSGTGGVSGAGGFDNSYGNDSSSFYGNNSASFYGNDSASFYGNDSASFYGNDSANFYGNDSANFYGNGAANFYGNNGRQIHDEQSTQQGTLHPQMFLGAANSNNCPQQVKNKARSRKGKNSSLKGEEKKASTNVQEKKAAVKNDKRTKTNSLKNENVSSIKMSASMGMGLGTSMGTNIGMGASINTDAYSNANNVSRNYNDDSYFHDGSLNAVTLNVSNGGHLGNFEGVAAVSGHMTEIVEGAQGVGTAPHYGTAPHDGTAQRDGAAQHVEGHPFEENEQLLTNSQFLESYKEYLQLQAQHPGEQKGKLSPPNSNLTLNKDLVEMILRNNKYSIGKGTGESLSNSYTNFLMNVSSSYLKKKSQGGKNGRESKLHCAEDPHVVDKGVEGYSPKVDPMERVNFPRGETQQGCATGAYVPYRGVTSETEVAKIKKEVQEEHQLGGAQQGAEAGGGGVVGGVVGVGVVGVEGGVLLKKKGTRGRKKKIQSGPVDGGNNLHEGVKVEEKEVKRKGRKRKIYVEPASQNQNDKELEKKTNECVKNTPVEEPIIYNIKVEETKIKNDDMALCFKRPKGEVPFGDDNNDSPPDFTNNVFHILSYKLNKFNGKNCINSHAEVTVLLNNFLKVVRILNHHKKILQRVYGHRFKIPSETYLRNYFEAKFPFIQCYRNRCYELADGGEEEEDGEKYGEEGGEKYGEEVDGVKAEAKAKVEVGEEAGPLLTAATARQRKVRYG</sequence>
<protein>
    <submittedName>
        <fullName evidence="2">Uncharacterized protein</fullName>
    </submittedName>
</protein>
<dbReference type="KEGG" id="pcy:PCYB_041800"/>
<dbReference type="VEuPathDB" id="PlasmoDB:PCYB_041800"/>